<gene>
    <name evidence="1" type="ORF">CR513_29525</name>
</gene>
<proteinExistence type="predicted"/>
<reference evidence="1" key="1">
    <citation type="submission" date="2018-05" db="EMBL/GenBank/DDBJ databases">
        <title>Draft genome of Mucuna pruriens seed.</title>
        <authorList>
            <person name="Nnadi N.E."/>
            <person name="Vos R."/>
            <person name="Hasami M.H."/>
            <person name="Devisetty U.K."/>
            <person name="Aguiy J.C."/>
        </authorList>
    </citation>
    <scope>NUCLEOTIDE SEQUENCE [LARGE SCALE GENOMIC DNA]</scope>
    <source>
        <strain evidence="1">JCA_2017</strain>
    </source>
</reference>
<dbReference type="AlphaFoldDB" id="A0A371GE53"/>
<sequence length="112" mass="13037">MLSSSPRLRSTKESNPSRNLKIQLTLHPIGKRTQRPHREKLISTLQGHANLFAWQSSDMPGIDSKVIYHRLAICTEAKSIAQRKRKIRRDKREVIEQETTKLKVVHFIREVS</sequence>
<feature type="non-terminal residue" evidence="1">
    <location>
        <position position="1"/>
    </location>
</feature>
<protein>
    <submittedName>
        <fullName evidence="1">Uncharacterized protein</fullName>
    </submittedName>
</protein>
<keyword evidence="2" id="KW-1185">Reference proteome</keyword>
<organism evidence="1 2">
    <name type="scientific">Mucuna pruriens</name>
    <name type="common">Velvet bean</name>
    <name type="synonym">Dolichos pruriens</name>
    <dbReference type="NCBI Taxonomy" id="157652"/>
    <lineage>
        <taxon>Eukaryota</taxon>
        <taxon>Viridiplantae</taxon>
        <taxon>Streptophyta</taxon>
        <taxon>Embryophyta</taxon>
        <taxon>Tracheophyta</taxon>
        <taxon>Spermatophyta</taxon>
        <taxon>Magnoliopsida</taxon>
        <taxon>eudicotyledons</taxon>
        <taxon>Gunneridae</taxon>
        <taxon>Pentapetalae</taxon>
        <taxon>rosids</taxon>
        <taxon>fabids</taxon>
        <taxon>Fabales</taxon>
        <taxon>Fabaceae</taxon>
        <taxon>Papilionoideae</taxon>
        <taxon>50 kb inversion clade</taxon>
        <taxon>NPAAA clade</taxon>
        <taxon>indigoferoid/millettioid clade</taxon>
        <taxon>Phaseoleae</taxon>
        <taxon>Mucuna</taxon>
    </lineage>
</organism>
<accession>A0A371GE53</accession>
<dbReference type="OrthoDB" id="1166063at2759"/>
<name>A0A371GE53_MUCPR</name>
<evidence type="ECO:0000313" key="2">
    <source>
        <dbReference type="Proteomes" id="UP000257109"/>
    </source>
</evidence>
<dbReference type="EMBL" id="QJKJ01005832">
    <property type="protein sequence ID" value="RDX88827.1"/>
    <property type="molecule type" value="Genomic_DNA"/>
</dbReference>
<comment type="caution">
    <text evidence="1">The sequence shown here is derived from an EMBL/GenBank/DDBJ whole genome shotgun (WGS) entry which is preliminary data.</text>
</comment>
<dbReference type="Proteomes" id="UP000257109">
    <property type="component" value="Unassembled WGS sequence"/>
</dbReference>
<evidence type="ECO:0000313" key="1">
    <source>
        <dbReference type="EMBL" id="RDX88827.1"/>
    </source>
</evidence>